<dbReference type="GeneID" id="66860042"/>
<sequence length="198" mass="21245">MYVRDLVREVVAEHAAHELPLVDSLRRLDDDRVIRTLTGRGRRREPLGFGYAELTALVTPVVWLVLDQAARRTVDAAMESVTARGRAGMRRLFRRTRTPAAPDRVLTGLDPAELALVRRHILERAAERGIDLREAEALADGVVARIATAGGEQPAVTDGPDAPPAPDALPAPGAPPARDEPPAPDTPSAPAPLRPPGV</sequence>
<name>A0ABY3YSC6_STRRM</name>
<proteinExistence type="predicted"/>
<reference evidence="2 3" key="1">
    <citation type="submission" date="2022-03" db="EMBL/GenBank/DDBJ databases">
        <title>Complete genome of Streptomyces rimosus ssp. rimosus R7 (=ATCC 10970).</title>
        <authorList>
            <person name="Beganovic S."/>
            <person name="Ruckert C."/>
            <person name="Busche T."/>
            <person name="Kalinowski J."/>
            <person name="Wittmann C."/>
        </authorList>
    </citation>
    <scope>NUCLEOTIDE SEQUENCE [LARGE SCALE GENOMIC DNA]</scope>
    <source>
        <strain evidence="2 3">R7</strain>
    </source>
</reference>
<organism evidence="2 3">
    <name type="scientific">Streptomyces rimosus subsp. rimosus</name>
    <dbReference type="NCBI Taxonomy" id="132474"/>
    <lineage>
        <taxon>Bacteria</taxon>
        <taxon>Bacillati</taxon>
        <taxon>Actinomycetota</taxon>
        <taxon>Actinomycetes</taxon>
        <taxon>Kitasatosporales</taxon>
        <taxon>Streptomycetaceae</taxon>
        <taxon>Streptomyces</taxon>
    </lineage>
</organism>
<feature type="region of interest" description="Disordered" evidence="1">
    <location>
        <begin position="150"/>
        <end position="198"/>
    </location>
</feature>
<evidence type="ECO:0000256" key="1">
    <source>
        <dbReference type="SAM" id="MobiDB-lite"/>
    </source>
</evidence>
<feature type="compositionally biased region" description="Pro residues" evidence="1">
    <location>
        <begin position="183"/>
        <end position="198"/>
    </location>
</feature>
<protein>
    <submittedName>
        <fullName evidence="2">Uncharacterized protein</fullName>
    </submittedName>
</protein>
<accession>A0ABY3YSC6</accession>
<keyword evidence="3" id="KW-1185">Reference proteome</keyword>
<gene>
    <name evidence="2" type="ORF">SRIMR7_01870</name>
</gene>
<dbReference type="Proteomes" id="UP000829494">
    <property type="component" value="Chromosome"/>
</dbReference>
<dbReference type="RefSeq" id="WP_226048590.1">
    <property type="nucleotide sequence ID" value="NZ_CP094298.1"/>
</dbReference>
<evidence type="ECO:0000313" key="3">
    <source>
        <dbReference type="Proteomes" id="UP000829494"/>
    </source>
</evidence>
<dbReference type="EMBL" id="CP094298">
    <property type="protein sequence ID" value="UNZ00875.1"/>
    <property type="molecule type" value="Genomic_DNA"/>
</dbReference>
<evidence type="ECO:0000313" key="2">
    <source>
        <dbReference type="EMBL" id="UNZ00875.1"/>
    </source>
</evidence>
<feature type="compositionally biased region" description="Pro residues" evidence="1">
    <location>
        <begin position="161"/>
        <end position="175"/>
    </location>
</feature>